<dbReference type="Proteomes" id="UP000642488">
    <property type="component" value="Unassembled WGS sequence"/>
</dbReference>
<proteinExistence type="predicted"/>
<gene>
    <name evidence="3" type="ORF">ILP92_06415</name>
</gene>
<accession>A0A934II78</accession>
<reference evidence="3" key="1">
    <citation type="submission" date="2020-12" db="EMBL/GenBank/DDBJ databases">
        <title>Bacterial taxonomy.</title>
        <authorList>
            <person name="Pan X."/>
        </authorList>
    </citation>
    <scope>NUCLEOTIDE SEQUENCE</scope>
    <source>
        <strain evidence="3">KCTC 52957</strain>
    </source>
</reference>
<evidence type="ECO:0000313" key="4">
    <source>
        <dbReference type="Proteomes" id="UP000642488"/>
    </source>
</evidence>
<keyword evidence="4" id="KW-1185">Reference proteome</keyword>
<evidence type="ECO:0000313" key="3">
    <source>
        <dbReference type="EMBL" id="MBJ3762374.1"/>
    </source>
</evidence>
<dbReference type="RefSeq" id="WP_198915551.1">
    <property type="nucleotide sequence ID" value="NZ_JAEKPD010000006.1"/>
</dbReference>
<dbReference type="Pfam" id="PF13403">
    <property type="entry name" value="Hint_2"/>
    <property type="match status" value="1"/>
</dbReference>
<protein>
    <submittedName>
        <fullName evidence="3">Hint domain-containing protein</fullName>
    </submittedName>
</protein>
<organism evidence="3 4">
    <name type="scientific">Palleronia pontilimi</name>
    <dbReference type="NCBI Taxonomy" id="1964209"/>
    <lineage>
        <taxon>Bacteria</taxon>
        <taxon>Pseudomonadati</taxon>
        <taxon>Pseudomonadota</taxon>
        <taxon>Alphaproteobacteria</taxon>
        <taxon>Rhodobacterales</taxon>
        <taxon>Roseobacteraceae</taxon>
        <taxon>Palleronia</taxon>
    </lineage>
</organism>
<feature type="domain" description="Hedgehog/Intein (Hint)" evidence="2">
    <location>
        <begin position="22"/>
        <end position="160"/>
    </location>
</feature>
<feature type="region of interest" description="Disordered" evidence="1">
    <location>
        <begin position="188"/>
        <end position="208"/>
    </location>
</feature>
<sequence length="208" mass="22843">MSHCEPLSIEAVAPLTGVCGTALLRTPTGPRRAENVHVGDLIVTRHNGLQPVRFIWKSVLKDRIADNPDSAAIRIARRGVGPMMPQQTVALAPDQQILVPSYLLSEVAGTGALLKARALAGHADDVWVDRTMDDATFYDFGFDRHEIICVSGLPVASYRPVAARIGDLPADMRDRLVRRYPQLREKRDPFPSCPYETAGDEAYMPSPT</sequence>
<dbReference type="EMBL" id="JAEKPD010000006">
    <property type="protein sequence ID" value="MBJ3762374.1"/>
    <property type="molecule type" value="Genomic_DNA"/>
</dbReference>
<dbReference type="InterPro" id="IPR028992">
    <property type="entry name" value="Hedgehog/Intein_dom"/>
</dbReference>
<evidence type="ECO:0000256" key="1">
    <source>
        <dbReference type="SAM" id="MobiDB-lite"/>
    </source>
</evidence>
<dbReference type="AlphaFoldDB" id="A0A934II78"/>
<comment type="caution">
    <text evidence="3">The sequence shown here is derived from an EMBL/GenBank/DDBJ whole genome shotgun (WGS) entry which is preliminary data.</text>
</comment>
<evidence type="ECO:0000259" key="2">
    <source>
        <dbReference type="Pfam" id="PF13403"/>
    </source>
</evidence>
<name>A0A934II78_9RHOB</name>